<dbReference type="EMBL" id="VIEB01000175">
    <property type="protein sequence ID" value="TQE02501.1"/>
    <property type="molecule type" value="Genomic_DNA"/>
</dbReference>
<proteinExistence type="predicted"/>
<keyword evidence="1" id="KW-0472">Membrane</keyword>
<dbReference type="InterPro" id="IPR004648">
    <property type="entry name" value="Oligpept_transpt"/>
</dbReference>
<name>A0A540MUQ2_MALBA</name>
<dbReference type="STRING" id="106549.A0A540MUQ2"/>
<reference evidence="2 3" key="1">
    <citation type="journal article" date="2019" name="G3 (Bethesda)">
        <title>Sequencing of a Wild Apple (Malus baccata) Genome Unravels the Differences Between Cultivated and Wild Apple Species Regarding Disease Resistance and Cold Tolerance.</title>
        <authorList>
            <person name="Chen X."/>
        </authorList>
    </citation>
    <scope>NUCLEOTIDE SEQUENCE [LARGE SCALE GENOMIC DNA]</scope>
    <source>
        <strain evidence="3">cv. Shandingzi</strain>
        <tissue evidence="2">Leaves</tissue>
    </source>
</reference>
<dbReference type="PANTHER" id="PTHR22601">
    <property type="entry name" value="ISP4 LIKE PROTEIN"/>
    <property type="match status" value="1"/>
</dbReference>
<evidence type="ECO:0000256" key="1">
    <source>
        <dbReference type="SAM" id="Phobius"/>
    </source>
</evidence>
<keyword evidence="1" id="KW-0812">Transmembrane</keyword>
<dbReference type="Proteomes" id="UP000315295">
    <property type="component" value="Unassembled WGS sequence"/>
</dbReference>
<evidence type="ECO:0000313" key="3">
    <source>
        <dbReference type="Proteomes" id="UP000315295"/>
    </source>
</evidence>
<gene>
    <name evidence="2" type="ORF">C1H46_011909</name>
</gene>
<keyword evidence="1" id="KW-1133">Transmembrane helix</keyword>
<evidence type="ECO:0000313" key="2">
    <source>
        <dbReference type="EMBL" id="TQE02501.1"/>
    </source>
</evidence>
<keyword evidence="3" id="KW-1185">Reference proteome</keyword>
<dbReference type="AlphaFoldDB" id="A0A540MUQ2"/>
<protein>
    <submittedName>
        <fullName evidence="2">Uncharacterized protein</fullName>
    </submittedName>
</protein>
<dbReference type="GO" id="GO:0015031">
    <property type="term" value="P:protein transport"/>
    <property type="evidence" value="ECO:0007669"/>
    <property type="project" value="UniProtKB-KW"/>
</dbReference>
<organism evidence="2 3">
    <name type="scientific">Malus baccata</name>
    <name type="common">Siberian crab apple</name>
    <name type="synonym">Pyrus baccata</name>
    <dbReference type="NCBI Taxonomy" id="106549"/>
    <lineage>
        <taxon>Eukaryota</taxon>
        <taxon>Viridiplantae</taxon>
        <taxon>Streptophyta</taxon>
        <taxon>Embryophyta</taxon>
        <taxon>Tracheophyta</taxon>
        <taxon>Spermatophyta</taxon>
        <taxon>Magnoliopsida</taxon>
        <taxon>eudicotyledons</taxon>
        <taxon>Gunneridae</taxon>
        <taxon>Pentapetalae</taxon>
        <taxon>rosids</taxon>
        <taxon>fabids</taxon>
        <taxon>Rosales</taxon>
        <taxon>Rosaceae</taxon>
        <taxon>Amygdaloideae</taxon>
        <taxon>Maleae</taxon>
        <taxon>Malus</taxon>
    </lineage>
</organism>
<accession>A0A540MUQ2</accession>
<comment type="caution">
    <text evidence="2">The sequence shown here is derived from an EMBL/GenBank/DDBJ whole genome shotgun (WGS) entry which is preliminary data.</text>
</comment>
<dbReference type="GO" id="GO:0035673">
    <property type="term" value="F:oligopeptide transmembrane transporter activity"/>
    <property type="evidence" value="ECO:0007669"/>
    <property type="project" value="InterPro"/>
</dbReference>
<dbReference type="GO" id="GO:0016020">
    <property type="term" value="C:membrane"/>
    <property type="evidence" value="ECO:0007669"/>
    <property type="project" value="UniProtKB-SubCell"/>
</dbReference>
<sequence>MSAGRGNLIAIKNTQQSQWQQQNHHQIAEIGRQRERSVTWGWGRGLGRGRGRGRGRAPRTAVFGVAENEGNQARRVIWVWKLGGDPGSMNDDFSLEKILMSPFRGSLLDCLVDFFTCLREKMSIQYVSNKIRPPANSHFGTRKSIVVLKNNSIMDVMFIPLMQFFSNKIVTKCSLSPQSAFRSRKVTVNLLFKIYGRISTVHALSFLSNLKLRHYMKIPPRCMDTAQKICDVESHNPNSPWTCPKHRDTFDASVIWGLIGPRRLFGPGGLYRNLVWLFLVGAFLPVPIWVWEMGIRQIRENADRATTVVNKVPSFTFFSCTTTEEKQTANKCKNAKADG</sequence>
<feature type="transmembrane region" description="Helical" evidence="1">
    <location>
        <begin position="274"/>
        <end position="291"/>
    </location>
</feature>